<evidence type="ECO:0000256" key="9">
    <source>
        <dbReference type="PROSITE-ProRule" id="PRU01240"/>
    </source>
</evidence>
<keyword evidence="8" id="KW-0106">Calcium</keyword>
<dbReference type="InterPro" id="IPR000209">
    <property type="entry name" value="Peptidase_S8/S53_dom"/>
</dbReference>
<comment type="similarity">
    <text evidence="3 9 10">Belongs to the peptidase S8 family.</text>
</comment>
<feature type="active site" description="Charge relay system" evidence="9">
    <location>
        <position position="237"/>
    </location>
</feature>
<dbReference type="InterPro" id="IPR023827">
    <property type="entry name" value="Peptidase_S8_Asp-AS"/>
</dbReference>
<keyword evidence="4" id="KW-0964">Secreted</keyword>
<evidence type="ECO:0000256" key="10">
    <source>
        <dbReference type="RuleBase" id="RU003355"/>
    </source>
</evidence>
<dbReference type="PANTHER" id="PTHR43806">
    <property type="entry name" value="PEPTIDASE S8"/>
    <property type="match status" value="1"/>
</dbReference>
<dbReference type="GO" id="GO:0006508">
    <property type="term" value="P:proteolysis"/>
    <property type="evidence" value="ECO:0007669"/>
    <property type="project" value="UniProtKB-KW"/>
</dbReference>
<organism evidence="12 13">
    <name type="scientific">Bacillus methanolicus PB1</name>
    <dbReference type="NCBI Taxonomy" id="997296"/>
    <lineage>
        <taxon>Bacteria</taxon>
        <taxon>Bacillati</taxon>
        <taxon>Bacillota</taxon>
        <taxon>Bacilli</taxon>
        <taxon>Bacillales</taxon>
        <taxon>Bacillaceae</taxon>
        <taxon>Bacillus</taxon>
    </lineage>
</organism>
<evidence type="ECO:0000256" key="2">
    <source>
        <dbReference type="ARBA" id="ARBA00004613"/>
    </source>
</evidence>
<dbReference type="InterPro" id="IPR022398">
    <property type="entry name" value="Peptidase_S8_His-AS"/>
</dbReference>
<keyword evidence="13" id="KW-1185">Reference proteome</keyword>
<dbReference type="EMBL" id="AFEU01000002">
    <property type="protein sequence ID" value="EIJ79911.1"/>
    <property type="molecule type" value="Genomic_DNA"/>
</dbReference>
<dbReference type="GO" id="GO:0005576">
    <property type="term" value="C:extracellular region"/>
    <property type="evidence" value="ECO:0007669"/>
    <property type="project" value="UniProtKB-SubCell"/>
</dbReference>
<dbReference type="PROSITE" id="PS00138">
    <property type="entry name" value="SUBTILASE_SER"/>
    <property type="match status" value="1"/>
</dbReference>
<keyword evidence="7 9" id="KW-0720">Serine protease</keyword>
<dbReference type="SUPFAM" id="SSF52743">
    <property type="entry name" value="Subtilisin-like"/>
    <property type="match status" value="1"/>
</dbReference>
<accession>I3E090</accession>
<dbReference type="InterPro" id="IPR050131">
    <property type="entry name" value="Peptidase_S8_subtilisin-like"/>
</dbReference>
<feature type="domain" description="Peptidase S8/S53" evidence="11">
    <location>
        <begin position="196"/>
        <end position="439"/>
    </location>
</feature>
<evidence type="ECO:0000256" key="6">
    <source>
        <dbReference type="ARBA" id="ARBA00022801"/>
    </source>
</evidence>
<reference evidence="12 13" key="1">
    <citation type="journal article" date="2012" name="Appl. Environ. Microbiol.">
        <title>Genome Sequence of Thermotolerant Bacillus methanolicus: Features and Regulation Related to Methylotrophy and Production of L-Lysine and L-Glutamate from Methanol.</title>
        <authorList>
            <person name="Heggeset T.M."/>
            <person name="Krog A."/>
            <person name="Balzer S."/>
            <person name="Wentzel A."/>
            <person name="Ellingsen T.E."/>
            <person name="Brautaset T."/>
        </authorList>
    </citation>
    <scope>NUCLEOTIDE SEQUENCE [LARGE SCALE GENOMIC DNA]</scope>
    <source>
        <strain evidence="12 13">PB1</strain>
    </source>
</reference>
<dbReference type="InterPro" id="IPR034084">
    <property type="entry name" value="Thermitase-like_dom"/>
</dbReference>
<feature type="active site" description="Charge relay system" evidence="9">
    <location>
        <position position="391"/>
    </location>
</feature>
<evidence type="ECO:0000256" key="1">
    <source>
        <dbReference type="ARBA" id="ARBA00001913"/>
    </source>
</evidence>
<protein>
    <submittedName>
        <fullName evidence="12">Peptidase S8/S53 subtilisin kexin sedolisin</fullName>
    </submittedName>
</protein>
<feature type="active site" description="Charge relay system" evidence="9">
    <location>
        <position position="204"/>
    </location>
</feature>
<dbReference type="PROSITE" id="PS51892">
    <property type="entry name" value="SUBTILASE"/>
    <property type="match status" value="1"/>
</dbReference>
<keyword evidence="6 9" id="KW-0378">Hydrolase</keyword>
<dbReference type="PATRIC" id="fig|997296.3.peg.1298"/>
<dbReference type="RefSeq" id="WP_003351308.1">
    <property type="nucleotide sequence ID" value="NZ_AFEU01000002.1"/>
</dbReference>
<dbReference type="eggNOG" id="COG1404">
    <property type="taxonomic scope" value="Bacteria"/>
</dbReference>
<evidence type="ECO:0000313" key="13">
    <source>
        <dbReference type="Proteomes" id="UP000010523"/>
    </source>
</evidence>
<dbReference type="InterPro" id="IPR023828">
    <property type="entry name" value="Peptidase_S8_Ser-AS"/>
</dbReference>
<dbReference type="Gene3D" id="3.40.50.200">
    <property type="entry name" value="Peptidase S8/S53 domain"/>
    <property type="match status" value="1"/>
</dbReference>
<dbReference type="PANTHER" id="PTHR43806:SF11">
    <property type="entry name" value="CEREVISIN-RELATED"/>
    <property type="match status" value="1"/>
</dbReference>
<dbReference type="PRINTS" id="PR00723">
    <property type="entry name" value="SUBTILISIN"/>
</dbReference>
<dbReference type="PROSITE" id="PS00136">
    <property type="entry name" value="SUBTILASE_ASP"/>
    <property type="match status" value="1"/>
</dbReference>
<dbReference type="Pfam" id="PF00082">
    <property type="entry name" value="Peptidase_S8"/>
    <property type="match status" value="1"/>
</dbReference>
<evidence type="ECO:0000256" key="7">
    <source>
        <dbReference type="ARBA" id="ARBA00022825"/>
    </source>
</evidence>
<name>I3E090_BACMT</name>
<dbReference type="CDD" id="cd07484">
    <property type="entry name" value="Peptidases_S8_Thermitase_like"/>
    <property type="match status" value="1"/>
</dbReference>
<dbReference type="PROSITE" id="PS00137">
    <property type="entry name" value="SUBTILASE_HIS"/>
    <property type="match status" value="1"/>
</dbReference>
<keyword evidence="5 9" id="KW-0645">Protease</keyword>
<dbReference type="Proteomes" id="UP000010523">
    <property type="component" value="Unassembled WGS sequence"/>
</dbReference>
<dbReference type="STRING" id="997296.PB1_06087"/>
<comment type="subcellular location">
    <subcellularLocation>
        <location evidence="2">Secreted</location>
    </subcellularLocation>
</comment>
<comment type="cofactor">
    <cofactor evidence="1">
        <name>Ca(2+)</name>
        <dbReference type="ChEBI" id="CHEBI:29108"/>
    </cofactor>
</comment>
<dbReference type="GO" id="GO:0004252">
    <property type="term" value="F:serine-type endopeptidase activity"/>
    <property type="evidence" value="ECO:0007669"/>
    <property type="project" value="UniProtKB-UniRule"/>
</dbReference>
<evidence type="ECO:0000256" key="3">
    <source>
        <dbReference type="ARBA" id="ARBA00011073"/>
    </source>
</evidence>
<comment type="caution">
    <text evidence="12">The sequence shown here is derived from an EMBL/GenBank/DDBJ whole genome shotgun (WGS) entry which is preliminary data.</text>
</comment>
<proteinExistence type="inferred from homology"/>
<dbReference type="InterPro" id="IPR036852">
    <property type="entry name" value="Peptidase_S8/S53_dom_sf"/>
</dbReference>
<evidence type="ECO:0000259" key="11">
    <source>
        <dbReference type="Pfam" id="PF00082"/>
    </source>
</evidence>
<dbReference type="OrthoDB" id="9798386at2"/>
<dbReference type="InterPro" id="IPR015500">
    <property type="entry name" value="Peptidase_S8_subtilisin-rel"/>
</dbReference>
<sequence length="453" mass="49849">MGKLSKLLLAVSIVILLLIGSVFLYENGKNTTGQSNLENRFNAPANLQNVEHGKNILQINSIAMGETIKSHLRNDPSISLMKHNKKNESHYNKREVTVKFEHHPSDLEIARMTNDIKGNVVKYLDSTIVFRSNELSTSELIQYFNSQPDFIYAEPNYLYLQNKIDFPNDLLYREQYQWNLPVIQTEAGWDVTRGDEKIIIAVVDTGVDLNHPDLRKRLTKGYNVLENNDYPDDDNGHGTHVAGIIASETNNREGVAGITWYNKIMPIKAMGAEGYGTTFDIAKGIIWAADHGADVINLSLGNYQPSSLMKEAVKYAYEKNAVIISAAGNDNSSHPSFPAAYPEVLGVSAVSYTGQRAPFSNYGDYIDVSAPGVQIPSTYFNQQYAALSGTSMASPHVAGLAGLILSANPELRNKEVMDIIKNTAYDLGAPGKDIDFGSGLIDVKKALEAVNGK</sequence>
<evidence type="ECO:0000256" key="8">
    <source>
        <dbReference type="ARBA" id="ARBA00022837"/>
    </source>
</evidence>
<dbReference type="AlphaFoldDB" id="I3E090"/>
<gene>
    <name evidence="12" type="ORF">PB1_06087</name>
</gene>
<evidence type="ECO:0000256" key="5">
    <source>
        <dbReference type="ARBA" id="ARBA00022670"/>
    </source>
</evidence>
<evidence type="ECO:0000256" key="4">
    <source>
        <dbReference type="ARBA" id="ARBA00022525"/>
    </source>
</evidence>
<evidence type="ECO:0000313" key="12">
    <source>
        <dbReference type="EMBL" id="EIJ79911.1"/>
    </source>
</evidence>